<dbReference type="Gene3D" id="3.40.190.10">
    <property type="entry name" value="Periplasmic binding protein-like II"/>
    <property type="match status" value="1"/>
</dbReference>
<protein>
    <submittedName>
        <fullName evidence="3">ABC transporter family substrate-binding protein</fullName>
    </submittedName>
</protein>
<dbReference type="InterPro" id="IPR000914">
    <property type="entry name" value="SBP_5_dom"/>
</dbReference>
<dbReference type="Gene3D" id="3.90.76.10">
    <property type="entry name" value="Dipeptide-binding Protein, Domain 1"/>
    <property type="match status" value="1"/>
</dbReference>
<name>A0ABV9S0L8_9PSEU</name>
<evidence type="ECO:0000259" key="2">
    <source>
        <dbReference type="Pfam" id="PF00496"/>
    </source>
</evidence>
<dbReference type="InterPro" id="IPR039424">
    <property type="entry name" value="SBP_5"/>
</dbReference>
<comment type="caution">
    <text evidence="3">The sequence shown here is derived from an EMBL/GenBank/DDBJ whole genome shotgun (WGS) entry which is preliminary data.</text>
</comment>
<reference evidence="4" key="1">
    <citation type="journal article" date="2019" name="Int. J. Syst. Evol. Microbiol.">
        <title>The Global Catalogue of Microorganisms (GCM) 10K type strain sequencing project: providing services to taxonomists for standard genome sequencing and annotation.</title>
        <authorList>
            <consortium name="The Broad Institute Genomics Platform"/>
            <consortium name="The Broad Institute Genome Sequencing Center for Infectious Disease"/>
            <person name="Wu L."/>
            <person name="Ma J."/>
        </authorList>
    </citation>
    <scope>NUCLEOTIDE SEQUENCE [LARGE SCALE GENOMIC DNA]</scope>
    <source>
        <strain evidence="4">ZS-22-S1</strain>
    </source>
</reference>
<feature type="domain" description="Solute-binding protein family 5" evidence="2">
    <location>
        <begin position="104"/>
        <end position="428"/>
    </location>
</feature>
<dbReference type="PANTHER" id="PTHR30290:SF65">
    <property type="entry name" value="MONOACYL PHOSPHATIDYLINOSITOL TETRAMANNOSIDE-BINDING PROTEIN LPQW-RELATED"/>
    <property type="match status" value="1"/>
</dbReference>
<evidence type="ECO:0000313" key="4">
    <source>
        <dbReference type="Proteomes" id="UP001595859"/>
    </source>
</evidence>
<organism evidence="3 4">
    <name type="scientific">Actinophytocola glycyrrhizae</name>
    <dbReference type="NCBI Taxonomy" id="2044873"/>
    <lineage>
        <taxon>Bacteria</taxon>
        <taxon>Bacillati</taxon>
        <taxon>Actinomycetota</taxon>
        <taxon>Actinomycetes</taxon>
        <taxon>Pseudonocardiales</taxon>
        <taxon>Pseudonocardiaceae</taxon>
    </lineage>
</organism>
<dbReference type="SUPFAM" id="SSF53850">
    <property type="entry name" value="Periplasmic binding protein-like II"/>
    <property type="match status" value="1"/>
</dbReference>
<dbReference type="CDD" id="cd08501">
    <property type="entry name" value="PBP2_Lpqw"/>
    <property type="match status" value="1"/>
</dbReference>
<dbReference type="RefSeq" id="WP_378055170.1">
    <property type="nucleotide sequence ID" value="NZ_JBHSIS010000003.1"/>
</dbReference>
<accession>A0ABV9S0L8</accession>
<feature type="signal peptide" evidence="1">
    <location>
        <begin position="1"/>
        <end position="24"/>
    </location>
</feature>
<dbReference type="Proteomes" id="UP001595859">
    <property type="component" value="Unassembled WGS sequence"/>
</dbReference>
<dbReference type="PROSITE" id="PS51257">
    <property type="entry name" value="PROKAR_LIPOPROTEIN"/>
    <property type="match status" value="1"/>
</dbReference>
<dbReference type="EMBL" id="JBHSIS010000003">
    <property type="protein sequence ID" value="MFC4853194.1"/>
    <property type="molecule type" value="Genomic_DNA"/>
</dbReference>
<evidence type="ECO:0000256" key="1">
    <source>
        <dbReference type="SAM" id="SignalP"/>
    </source>
</evidence>
<dbReference type="PANTHER" id="PTHR30290">
    <property type="entry name" value="PERIPLASMIC BINDING COMPONENT OF ABC TRANSPORTER"/>
    <property type="match status" value="1"/>
</dbReference>
<keyword evidence="1" id="KW-0732">Signal</keyword>
<gene>
    <name evidence="3" type="ORF">ACFPCV_06745</name>
</gene>
<evidence type="ECO:0000313" key="3">
    <source>
        <dbReference type="EMBL" id="MFC4853194.1"/>
    </source>
</evidence>
<feature type="chain" id="PRO_5046478022" evidence="1">
    <location>
        <begin position="25"/>
        <end position="555"/>
    </location>
</feature>
<keyword evidence="4" id="KW-1185">Reference proteome</keyword>
<proteinExistence type="predicted"/>
<dbReference type="Gene3D" id="3.10.105.10">
    <property type="entry name" value="Dipeptide-binding Protein, Domain 3"/>
    <property type="match status" value="1"/>
</dbReference>
<dbReference type="Pfam" id="PF00496">
    <property type="entry name" value="SBP_bac_5"/>
    <property type="match status" value="1"/>
</dbReference>
<sequence>MRLLRKPLAAFVALVALVASCTPAPRLKDTPVSSPANTPVDTGEVVVGVDTIAGGYNPHNFADQSAITTALSTLLLPSVFRPGPDGTPRLDRTLMTSAAVTRTEPYTVTYQIRSDASWSDAAPVAAEDFVYLREQMTSQPGVLDAAGYRLISDINARDAGKVVEVVFDEPYPGWRTLFDDLLPAHILKDAPGGWTGALQANFPATAGPFTVKTLDNDRGEVVLERNDRYWEDPAKLDRIVLRRAEQKGLVDALEQGHDQMALVRTDSVGADTIGALAPAVTTTTVPRPSVMTVYLRPSGQLADLPVRQALVAMIDREQLITVGTGNGPAALLRADAQVLAPTAPGYQPTRPAALTFDAAAAQTLLTGAGYTRTSAGWARDGRPLELVIGVAEERPADVRIAKDVQRQLAAGGVVAEVTELPGAELYQRLYPADGTEGGDPVDIAVTGRPAGGDPATMLATDFGCRTATTPPEPANPAGYCDPAIQPTIDAALTGSLSVTEALTSVEPALWRAAVAIPLYQEADVLAVRDELSGVSAGAGFAGPFAGAAFWTRSPK</sequence>